<dbReference type="RefSeq" id="WP_121240072.1">
    <property type="nucleotide sequence ID" value="NZ_BHVV01000001.1"/>
</dbReference>
<comment type="caution">
    <text evidence="1">The sequence shown here is derived from an EMBL/GenBank/DDBJ whole genome shotgun (WGS) entry which is preliminary data.</text>
</comment>
<protein>
    <submittedName>
        <fullName evidence="1">Uncharacterized protein DUF1840</fullName>
    </submittedName>
</protein>
<proteinExistence type="predicted"/>
<sequence>MITFQSDASGDVMMFDEVAHRMMEIMGKERTVRGVVTVEQMPECIARLKAAIAEDRAKAHGKPQGEEEEETGVAARVSLAQRALPLVELLERSLQREKPVLWGV</sequence>
<dbReference type="EMBL" id="RCCI01000004">
    <property type="protein sequence ID" value="RLJ68150.1"/>
    <property type="molecule type" value="Genomic_DNA"/>
</dbReference>
<evidence type="ECO:0000313" key="1">
    <source>
        <dbReference type="EMBL" id="RLJ68150.1"/>
    </source>
</evidence>
<evidence type="ECO:0000313" key="2">
    <source>
        <dbReference type="Proteomes" id="UP000268908"/>
    </source>
</evidence>
<dbReference type="Pfam" id="PF08895">
    <property type="entry name" value="DUF1840"/>
    <property type="match status" value="1"/>
</dbReference>
<reference evidence="1 2" key="1">
    <citation type="submission" date="2018-10" db="EMBL/GenBank/DDBJ databases">
        <title>Genomic Encyclopedia of Type Strains, Phase IV (KMG-IV): sequencing the most valuable type-strain genomes for metagenomic binning, comparative biology and taxonomic classification.</title>
        <authorList>
            <person name="Goeker M."/>
        </authorList>
    </citation>
    <scope>NUCLEOTIDE SEQUENCE [LARGE SCALE GENOMIC DNA]</scope>
    <source>
        <strain evidence="1 2">DSM 26916</strain>
    </source>
</reference>
<name>A0A497XL76_9PROT</name>
<keyword evidence="2" id="KW-1185">Reference proteome</keyword>
<gene>
    <name evidence="1" type="ORF">DFR35_0704</name>
</gene>
<dbReference type="InterPro" id="IPR014991">
    <property type="entry name" value="DUF1840"/>
</dbReference>
<accession>A0A497XL76</accession>
<organism evidence="1 2">
    <name type="scientific">Sulfurisoma sediminicola</name>
    <dbReference type="NCBI Taxonomy" id="1381557"/>
    <lineage>
        <taxon>Bacteria</taxon>
        <taxon>Pseudomonadati</taxon>
        <taxon>Pseudomonadota</taxon>
        <taxon>Betaproteobacteria</taxon>
        <taxon>Nitrosomonadales</taxon>
        <taxon>Sterolibacteriaceae</taxon>
        <taxon>Sulfurisoma</taxon>
    </lineage>
</organism>
<dbReference type="Proteomes" id="UP000268908">
    <property type="component" value="Unassembled WGS sequence"/>
</dbReference>
<dbReference type="AlphaFoldDB" id="A0A497XL76"/>
<dbReference type="OrthoDB" id="5296629at2"/>